<dbReference type="AlphaFoldDB" id="A0A2Z7DEE5"/>
<sequence>MAVRAPAAPPARAVRAGGPPDVRVRSPPHLHELVAQVAAPRAHALRTGARTACSTCAGGGAPLVRRFQGGDAATFFEFWVFGPVPSGPRGFWANT</sequence>
<proteinExistence type="predicted"/>
<feature type="compositionally biased region" description="Low complexity" evidence="1">
    <location>
        <begin position="1"/>
        <end position="20"/>
    </location>
</feature>
<evidence type="ECO:0000313" key="3">
    <source>
        <dbReference type="Proteomes" id="UP000250235"/>
    </source>
</evidence>
<keyword evidence="3" id="KW-1185">Reference proteome</keyword>
<feature type="region of interest" description="Disordered" evidence="1">
    <location>
        <begin position="1"/>
        <end position="21"/>
    </location>
</feature>
<organism evidence="2 3">
    <name type="scientific">Dorcoceras hygrometricum</name>
    <dbReference type="NCBI Taxonomy" id="472368"/>
    <lineage>
        <taxon>Eukaryota</taxon>
        <taxon>Viridiplantae</taxon>
        <taxon>Streptophyta</taxon>
        <taxon>Embryophyta</taxon>
        <taxon>Tracheophyta</taxon>
        <taxon>Spermatophyta</taxon>
        <taxon>Magnoliopsida</taxon>
        <taxon>eudicotyledons</taxon>
        <taxon>Gunneridae</taxon>
        <taxon>Pentapetalae</taxon>
        <taxon>asterids</taxon>
        <taxon>lamiids</taxon>
        <taxon>Lamiales</taxon>
        <taxon>Gesneriaceae</taxon>
        <taxon>Didymocarpoideae</taxon>
        <taxon>Trichosporeae</taxon>
        <taxon>Loxocarpinae</taxon>
        <taxon>Dorcoceras</taxon>
    </lineage>
</organism>
<accession>A0A2Z7DEE5</accession>
<protein>
    <submittedName>
        <fullName evidence="2">Uncharacterized protein</fullName>
    </submittedName>
</protein>
<name>A0A2Z7DEE5_9LAMI</name>
<gene>
    <name evidence="2" type="ORF">F511_12267</name>
</gene>
<evidence type="ECO:0000313" key="2">
    <source>
        <dbReference type="EMBL" id="KZV55784.1"/>
    </source>
</evidence>
<reference evidence="2 3" key="1">
    <citation type="journal article" date="2015" name="Proc. Natl. Acad. Sci. U.S.A.">
        <title>The resurrection genome of Boea hygrometrica: A blueprint for survival of dehydration.</title>
        <authorList>
            <person name="Xiao L."/>
            <person name="Yang G."/>
            <person name="Zhang L."/>
            <person name="Yang X."/>
            <person name="Zhao S."/>
            <person name="Ji Z."/>
            <person name="Zhou Q."/>
            <person name="Hu M."/>
            <person name="Wang Y."/>
            <person name="Chen M."/>
            <person name="Xu Y."/>
            <person name="Jin H."/>
            <person name="Xiao X."/>
            <person name="Hu G."/>
            <person name="Bao F."/>
            <person name="Hu Y."/>
            <person name="Wan P."/>
            <person name="Li L."/>
            <person name="Deng X."/>
            <person name="Kuang T."/>
            <person name="Xiang C."/>
            <person name="Zhu J.K."/>
            <person name="Oliver M.J."/>
            <person name="He Y."/>
        </authorList>
    </citation>
    <scope>NUCLEOTIDE SEQUENCE [LARGE SCALE GENOMIC DNA]</scope>
    <source>
        <strain evidence="3">cv. XS01</strain>
    </source>
</reference>
<evidence type="ECO:0000256" key="1">
    <source>
        <dbReference type="SAM" id="MobiDB-lite"/>
    </source>
</evidence>
<dbReference type="Proteomes" id="UP000250235">
    <property type="component" value="Unassembled WGS sequence"/>
</dbReference>
<dbReference type="EMBL" id="KQ988451">
    <property type="protein sequence ID" value="KZV55784.1"/>
    <property type="molecule type" value="Genomic_DNA"/>
</dbReference>